<organism evidence="12 13">
    <name type="scientific">Candidatus Methylophosphatis roskildensis</name>
    <dbReference type="NCBI Taxonomy" id="2899263"/>
    <lineage>
        <taxon>Bacteria</taxon>
        <taxon>Pseudomonadati</taxon>
        <taxon>Pseudomonadota</taxon>
        <taxon>Betaproteobacteria</taxon>
        <taxon>Nitrosomonadales</taxon>
        <taxon>Sterolibacteriaceae</taxon>
        <taxon>Candidatus Methylophosphatis</taxon>
    </lineage>
</organism>
<feature type="domain" description="CNNM transmembrane" evidence="11">
    <location>
        <begin position="1"/>
        <end position="196"/>
    </location>
</feature>
<dbReference type="Gene3D" id="3.10.580.10">
    <property type="entry name" value="CBS-domain"/>
    <property type="match status" value="1"/>
</dbReference>
<accession>A0A9D7E2E0</accession>
<sequence>MEIPLLLGLIILNGLFAMSEIALLTARKARLQKLAEEGDRSSVFALRLAEDPTRFLSTIQIGITSISILNGIVGEAILARPLALWLQSLGAQRDASEIGATALVVIVITYLSIVLGELVPKRLGQISPEPIARIVARPMLWLAILGKPFVKLLSTSTNLVLRLLGARASGSNAVTEEEIHAMLAEGSNAGVIEHHEHAMVRNVFRLDDRQIASLMIPRADIVYLDVDDPIEINLRKIETAVHTRFPVCKGGLSDVLGMVSAKQLLTQTIRGEKPALTANLQPAVFVPESLTGMELLDNFRSTSMQSALVIDEYGEIQGLVTVRDVLEAITGEFKPPNLEDAWAIQRADGSWLLDGLIPVPELKDRLGLRQVPEEEKGRYNALSGMLMLLLGRVPQTTDHAEWEGWRFEVIDMDGKRVDKVLASRVPGAAEAASAAKDDAACSVQTTSAGRR</sequence>
<keyword evidence="2 8" id="KW-0812">Transmembrane</keyword>
<feature type="domain" description="CBS" evidence="10">
    <location>
        <begin position="276"/>
        <end position="339"/>
    </location>
</feature>
<evidence type="ECO:0000313" key="13">
    <source>
        <dbReference type="Proteomes" id="UP000807785"/>
    </source>
</evidence>
<dbReference type="InterPro" id="IPR002550">
    <property type="entry name" value="CNNM"/>
</dbReference>
<proteinExistence type="predicted"/>
<evidence type="ECO:0000256" key="9">
    <source>
        <dbReference type="SAM" id="Phobius"/>
    </source>
</evidence>
<dbReference type="InterPro" id="IPR036318">
    <property type="entry name" value="FAD-bd_PCMH-like_sf"/>
</dbReference>
<gene>
    <name evidence="12" type="ORF">IPH26_08040</name>
</gene>
<keyword evidence="3" id="KW-0677">Repeat</keyword>
<dbReference type="InterPro" id="IPR044751">
    <property type="entry name" value="Ion_transp-like_CBS"/>
</dbReference>
<evidence type="ECO:0000256" key="3">
    <source>
        <dbReference type="ARBA" id="ARBA00022737"/>
    </source>
</evidence>
<comment type="caution">
    <text evidence="12">The sequence shown here is derived from an EMBL/GenBank/DDBJ whole genome shotgun (WGS) entry which is preliminary data.</text>
</comment>
<evidence type="ECO:0000256" key="2">
    <source>
        <dbReference type="ARBA" id="ARBA00022692"/>
    </source>
</evidence>
<dbReference type="GO" id="GO:0005886">
    <property type="term" value="C:plasma membrane"/>
    <property type="evidence" value="ECO:0007669"/>
    <property type="project" value="TreeGrafter"/>
</dbReference>
<dbReference type="SUPFAM" id="SSF56176">
    <property type="entry name" value="FAD-binding/transporter-associated domain-like"/>
    <property type="match status" value="1"/>
</dbReference>
<dbReference type="SUPFAM" id="SSF54631">
    <property type="entry name" value="CBS-domain pair"/>
    <property type="match status" value="1"/>
</dbReference>
<name>A0A9D7E2E0_9PROT</name>
<dbReference type="Pfam" id="PF01595">
    <property type="entry name" value="CNNM"/>
    <property type="match status" value="1"/>
</dbReference>
<dbReference type="InterPro" id="IPR016169">
    <property type="entry name" value="FAD-bd_PCMH_sub2"/>
</dbReference>
<dbReference type="PROSITE" id="PS51371">
    <property type="entry name" value="CBS"/>
    <property type="match status" value="1"/>
</dbReference>
<evidence type="ECO:0000256" key="1">
    <source>
        <dbReference type="ARBA" id="ARBA00004141"/>
    </source>
</evidence>
<evidence type="ECO:0000256" key="7">
    <source>
        <dbReference type="PROSITE-ProRule" id="PRU00703"/>
    </source>
</evidence>
<dbReference type="Proteomes" id="UP000807785">
    <property type="component" value="Unassembled WGS sequence"/>
</dbReference>
<dbReference type="InterPro" id="IPR005170">
    <property type="entry name" value="Transptr-assoc_dom"/>
</dbReference>
<feature type="transmembrane region" description="Helical" evidence="9">
    <location>
        <begin position="98"/>
        <end position="119"/>
    </location>
</feature>
<dbReference type="CDD" id="cd04590">
    <property type="entry name" value="CBS_pair_CorC_HlyC_assoc"/>
    <property type="match status" value="1"/>
</dbReference>
<evidence type="ECO:0000259" key="10">
    <source>
        <dbReference type="PROSITE" id="PS51371"/>
    </source>
</evidence>
<keyword evidence="6 8" id="KW-0472">Membrane</keyword>
<dbReference type="PANTHER" id="PTHR22777:SF17">
    <property type="entry name" value="UPF0053 PROTEIN SLL0260"/>
    <property type="match status" value="1"/>
</dbReference>
<comment type="subcellular location">
    <subcellularLocation>
        <location evidence="1">Membrane</location>
        <topology evidence="1">Multi-pass membrane protein</topology>
    </subcellularLocation>
</comment>
<dbReference type="GO" id="GO:0050660">
    <property type="term" value="F:flavin adenine dinucleotide binding"/>
    <property type="evidence" value="ECO:0007669"/>
    <property type="project" value="InterPro"/>
</dbReference>
<evidence type="ECO:0000259" key="11">
    <source>
        <dbReference type="PROSITE" id="PS51846"/>
    </source>
</evidence>
<evidence type="ECO:0000256" key="6">
    <source>
        <dbReference type="ARBA" id="ARBA00023136"/>
    </source>
</evidence>
<evidence type="ECO:0000256" key="8">
    <source>
        <dbReference type="PROSITE-ProRule" id="PRU01193"/>
    </source>
</evidence>
<dbReference type="SMART" id="SM01091">
    <property type="entry name" value="CorC_HlyC"/>
    <property type="match status" value="1"/>
</dbReference>
<evidence type="ECO:0000256" key="5">
    <source>
        <dbReference type="ARBA" id="ARBA00023122"/>
    </source>
</evidence>
<dbReference type="Gene3D" id="3.30.465.10">
    <property type="match status" value="1"/>
</dbReference>
<dbReference type="InterPro" id="IPR046342">
    <property type="entry name" value="CBS_dom_sf"/>
</dbReference>
<dbReference type="EMBL" id="JADJEV010000003">
    <property type="protein sequence ID" value="MBK6972899.1"/>
    <property type="molecule type" value="Genomic_DNA"/>
</dbReference>
<feature type="transmembrane region" description="Helical" evidence="9">
    <location>
        <begin position="6"/>
        <end position="26"/>
    </location>
</feature>
<evidence type="ECO:0000256" key="4">
    <source>
        <dbReference type="ARBA" id="ARBA00022989"/>
    </source>
</evidence>
<dbReference type="PANTHER" id="PTHR22777">
    <property type="entry name" value="HEMOLYSIN-RELATED"/>
    <property type="match status" value="1"/>
</dbReference>
<evidence type="ECO:0000313" key="12">
    <source>
        <dbReference type="EMBL" id="MBK6972899.1"/>
    </source>
</evidence>
<dbReference type="PROSITE" id="PS51846">
    <property type="entry name" value="CNNM"/>
    <property type="match status" value="1"/>
</dbReference>
<dbReference type="Pfam" id="PF03471">
    <property type="entry name" value="CorC_HlyC"/>
    <property type="match status" value="1"/>
</dbReference>
<dbReference type="Pfam" id="PF00571">
    <property type="entry name" value="CBS"/>
    <property type="match status" value="2"/>
</dbReference>
<protein>
    <submittedName>
        <fullName evidence="12">HlyC/CorC family transporter</fullName>
    </submittedName>
</protein>
<reference evidence="12" key="1">
    <citation type="submission" date="2020-10" db="EMBL/GenBank/DDBJ databases">
        <title>Connecting structure to function with the recovery of over 1000 high-quality activated sludge metagenome-assembled genomes encoding full-length rRNA genes using long-read sequencing.</title>
        <authorList>
            <person name="Singleton C.M."/>
            <person name="Petriglieri F."/>
            <person name="Kristensen J.M."/>
            <person name="Kirkegaard R.H."/>
            <person name="Michaelsen T.Y."/>
            <person name="Andersen M.H."/>
            <person name="Karst S.M."/>
            <person name="Dueholm M.S."/>
            <person name="Nielsen P.H."/>
            <person name="Albertsen M."/>
        </authorList>
    </citation>
    <scope>NUCLEOTIDE SEQUENCE</scope>
    <source>
        <strain evidence="12">Bjer_18-Q3-R1-45_BAT3C.347</strain>
    </source>
</reference>
<dbReference type="SMART" id="SM00116">
    <property type="entry name" value="CBS"/>
    <property type="match status" value="2"/>
</dbReference>
<dbReference type="AlphaFoldDB" id="A0A9D7E2E0"/>
<keyword evidence="5 7" id="KW-0129">CBS domain</keyword>
<dbReference type="InterPro" id="IPR000644">
    <property type="entry name" value="CBS_dom"/>
</dbReference>
<keyword evidence="4 8" id="KW-1133">Transmembrane helix</keyword>